<gene>
    <name evidence="1" type="ORF">DFR86_01230</name>
</gene>
<organism evidence="1 2">
    <name type="scientific">Acidianus sulfidivorans JP7</name>
    <dbReference type="NCBI Taxonomy" id="619593"/>
    <lineage>
        <taxon>Archaea</taxon>
        <taxon>Thermoproteota</taxon>
        <taxon>Thermoprotei</taxon>
        <taxon>Sulfolobales</taxon>
        <taxon>Sulfolobaceae</taxon>
        <taxon>Acidianus</taxon>
    </lineage>
</organism>
<dbReference type="Proteomes" id="UP000248410">
    <property type="component" value="Chromosome"/>
</dbReference>
<dbReference type="AlphaFoldDB" id="A0A2U9IJT4"/>
<sequence length="236" mass="26784">MINKLSNLELIPIHGNEISILVDSHEYRKVFPKLALLDRVNLYINSDDFLKETLELAGALRESGVTVSINNLPASKEQKLINDKFSIKADMIEYDLELTWRLGSNVFLDGGNYIIGKDYPVSDPRTGIIGNLLNKNTAVIFIKMKENEGVGKVIGKYGGEKLLVRPNKWFSDLAIVYVKKSEDSFITTNVKELFCRPLGSTFIPVTEDELFKVLIKFNMRSSGFPQDCYKILDWIQ</sequence>
<accession>A0A2U9IJT4</accession>
<evidence type="ECO:0000313" key="2">
    <source>
        <dbReference type="Proteomes" id="UP000248410"/>
    </source>
</evidence>
<dbReference type="RefSeq" id="WP_110379189.1">
    <property type="nucleotide sequence ID" value="NZ_CP029288.2"/>
</dbReference>
<dbReference type="EMBL" id="CP029288">
    <property type="protein sequence ID" value="AWR96299.1"/>
    <property type="molecule type" value="Genomic_DNA"/>
</dbReference>
<dbReference type="KEGG" id="asul:DFR86_01230"/>
<dbReference type="OrthoDB" id="34673at2157"/>
<dbReference type="GeneID" id="36836549"/>
<keyword evidence="2" id="KW-1185">Reference proteome</keyword>
<proteinExistence type="predicted"/>
<reference evidence="1 2" key="1">
    <citation type="submission" date="2018-05" db="EMBL/GenBank/DDBJ databases">
        <title>Complete Genome Sequences of Extremely Thermoacidophilic, Metal-Mobilizing Type-Strain Members of the Archaeal Family Sulfolobaceae: Acidianus brierleyi DSM-1651T, Acidianus sulfidivorans DSM-18786T, Metallosphaera hakonensis DSM-7519T, and Metallosphaera prunae DSM-10039T.</title>
        <authorList>
            <person name="Counts J.A."/>
            <person name="Kelly R.M."/>
        </authorList>
    </citation>
    <scope>NUCLEOTIDE SEQUENCE [LARGE SCALE GENOMIC DNA]</scope>
    <source>
        <strain evidence="1 2">JP7</strain>
    </source>
</reference>
<evidence type="ECO:0000313" key="1">
    <source>
        <dbReference type="EMBL" id="AWR96299.1"/>
    </source>
</evidence>
<name>A0A2U9IJT4_9CREN</name>
<protein>
    <submittedName>
        <fullName evidence="1">Uncharacterized protein</fullName>
    </submittedName>
</protein>